<evidence type="ECO:0008006" key="3">
    <source>
        <dbReference type="Google" id="ProtNLM"/>
    </source>
</evidence>
<name>A0A4Y8RJ13_9HYPH</name>
<dbReference type="Pfam" id="PF11903">
    <property type="entry name" value="ParD_like"/>
    <property type="match status" value="1"/>
</dbReference>
<dbReference type="AlphaFoldDB" id="A0A4Y8RJ13"/>
<dbReference type="OrthoDB" id="5422561at2"/>
<dbReference type="RefSeq" id="WP_134762721.1">
    <property type="nucleotide sequence ID" value="NZ_SOZD01000004.1"/>
</dbReference>
<protein>
    <recommendedName>
        <fullName evidence="3">ParD-like family protein</fullName>
    </recommendedName>
</protein>
<keyword evidence="2" id="KW-1185">Reference proteome</keyword>
<gene>
    <name evidence="1" type="ORF">E3C22_14285</name>
</gene>
<organism evidence="1 2">
    <name type="scientific">Jiella endophytica</name>
    <dbReference type="NCBI Taxonomy" id="2558362"/>
    <lineage>
        <taxon>Bacteria</taxon>
        <taxon>Pseudomonadati</taxon>
        <taxon>Pseudomonadota</taxon>
        <taxon>Alphaproteobacteria</taxon>
        <taxon>Hyphomicrobiales</taxon>
        <taxon>Aurantimonadaceae</taxon>
        <taxon>Jiella</taxon>
    </lineage>
</organism>
<evidence type="ECO:0000313" key="2">
    <source>
        <dbReference type="Proteomes" id="UP000298179"/>
    </source>
</evidence>
<sequence>MAQSVKLSDETMALIRREAELQSRSVAGQITHWVKLGRAIEQSGAYDNARIVAALEGRLDTIELSQEEEAAWLDAFTETMGQPSESEKAFFAKRRSLGRGVGLDAGGNLVHAAAPTTP</sequence>
<reference evidence="1 2" key="1">
    <citation type="submission" date="2019-03" db="EMBL/GenBank/DDBJ databases">
        <title>Jiella endophytica sp. nov., a novel endophytic bacterium isolated from root of Ficus microcarpa Linn. f.</title>
        <authorList>
            <person name="Tuo L."/>
        </authorList>
    </citation>
    <scope>NUCLEOTIDE SEQUENCE [LARGE SCALE GENOMIC DNA]</scope>
    <source>
        <strain evidence="1 2">CBS5Q-3</strain>
    </source>
</reference>
<dbReference type="InterPro" id="IPR021831">
    <property type="entry name" value="ParD-like"/>
</dbReference>
<accession>A0A4Y8RJ13</accession>
<evidence type="ECO:0000313" key="1">
    <source>
        <dbReference type="EMBL" id="TFF21837.1"/>
    </source>
</evidence>
<dbReference type="Proteomes" id="UP000298179">
    <property type="component" value="Unassembled WGS sequence"/>
</dbReference>
<comment type="caution">
    <text evidence="1">The sequence shown here is derived from an EMBL/GenBank/DDBJ whole genome shotgun (WGS) entry which is preliminary data.</text>
</comment>
<proteinExistence type="predicted"/>
<dbReference type="EMBL" id="SOZD01000004">
    <property type="protein sequence ID" value="TFF21837.1"/>
    <property type="molecule type" value="Genomic_DNA"/>
</dbReference>